<name>A0ABV1SGD6_9RHOB</name>
<gene>
    <name evidence="1" type="ORF">VSX56_07410</name>
</gene>
<organism evidence="1 2">
    <name type="scientific">Thioclava kandeliae</name>
    <dbReference type="NCBI Taxonomy" id="3070818"/>
    <lineage>
        <taxon>Bacteria</taxon>
        <taxon>Pseudomonadati</taxon>
        <taxon>Pseudomonadota</taxon>
        <taxon>Alphaproteobacteria</taxon>
        <taxon>Rhodobacterales</taxon>
        <taxon>Paracoccaceae</taxon>
        <taxon>Thioclava</taxon>
    </lineage>
</organism>
<reference evidence="1 2" key="2">
    <citation type="submission" date="2024-06" db="EMBL/GenBank/DDBJ databases">
        <title>Thioclava kandeliae sp. nov. from a rhizosphere soil sample of Kandelia candel in a mangrove.</title>
        <authorList>
            <person name="Mu T."/>
        </authorList>
    </citation>
    <scope>NUCLEOTIDE SEQUENCE [LARGE SCALE GENOMIC DNA]</scope>
    <source>
        <strain evidence="1 2">CPCC 100088</strain>
    </source>
</reference>
<evidence type="ECO:0000313" key="2">
    <source>
        <dbReference type="Proteomes" id="UP001438953"/>
    </source>
</evidence>
<sequence length="63" mass="7296">MPLNLLSALMYAHKANDQELYDALLDAAIECNRKTGRFLDDGELNQLRQTLNQPILRGRKIRR</sequence>
<keyword evidence="2" id="KW-1185">Reference proteome</keyword>
<accession>A0ABV1SGD6</accession>
<protein>
    <submittedName>
        <fullName evidence="1">Uncharacterized protein</fullName>
    </submittedName>
</protein>
<evidence type="ECO:0000313" key="1">
    <source>
        <dbReference type="EMBL" id="MER5171601.1"/>
    </source>
</evidence>
<reference evidence="1 2" key="1">
    <citation type="submission" date="2024-01" db="EMBL/GenBank/DDBJ databases">
        <authorList>
            <person name="Deng Y."/>
            <person name="Su J."/>
        </authorList>
    </citation>
    <scope>NUCLEOTIDE SEQUENCE [LARGE SCALE GENOMIC DNA]</scope>
    <source>
        <strain evidence="1 2">CPCC 100088</strain>
    </source>
</reference>
<dbReference type="RefSeq" id="WP_350936054.1">
    <property type="nucleotide sequence ID" value="NZ_JAYWLC010000004.1"/>
</dbReference>
<proteinExistence type="predicted"/>
<comment type="caution">
    <text evidence="1">The sequence shown here is derived from an EMBL/GenBank/DDBJ whole genome shotgun (WGS) entry which is preliminary data.</text>
</comment>
<dbReference type="EMBL" id="JAYWLC010000004">
    <property type="protein sequence ID" value="MER5171601.1"/>
    <property type="molecule type" value="Genomic_DNA"/>
</dbReference>
<dbReference type="Proteomes" id="UP001438953">
    <property type="component" value="Unassembled WGS sequence"/>
</dbReference>